<evidence type="ECO:0000313" key="11">
    <source>
        <dbReference type="Proteomes" id="UP000241808"/>
    </source>
</evidence>
<keyword evidence="11" id="KW-1185">Reference proteome</keyword>
<dbReference type="Pfam" id="PF01850">
    <property type="entry name" value="PIN"/>
    <property type="match status" value="1"/>
</dbReference>
<dbReference type="EC" id="3.1.-.-" evidence="8"/>
<dbReference type="InterPro" id="IPR050556">
    <property type="entry name" value="Type_II_TA_system_RNase"/>
</dbReference>
<dbReference type="EMBL" id="PZZL01000005">
    <property type="protein sequence ID" value="PTM55235.1"/>
    <property type="molecule type" value="Genomic_DNA"/>
</dbReference>
<dbReference type="RefSeq" id="WP_245902039.1">
    <property type="nucleotide sequence ID" value="NZ_PZZL01000005.1"/>
</dbReference>
<dbReference type="GO" id="GO:0004540">
    <property type="term" value="F:RNA nuclease activity"/>
    <property type="evidence" value="ECO:0007669"/>
    <property type="project" value="InterPro"/>
</dbReference>
<dbReference type="Gene3D" id="3.40.50.1010">
    <property type="entry name" value="5'-nuclease"/>
    <property type="match status" value="1"/>
</dbReference>
<protein>
    <recommendedName>
        <fullName evidence="8">Ribonuclease VapC</fullName>
        <shortName evidence="8">RNase VapC</shortName>
        <ecNumber evidence="8">3.1.-.-</ecNumber>
    </recommendedName>
    <alternativeName>
        <fullName evidence="8">Toxin VapC</fullName>
    </alternativeName>
</protein>
<dbReference type="InterPro" id="IPR002716">
    <property type="entry name" value="PIN_dom"/>
</dbReference>
<comment type="caution">
    <text evidence="10">The sequence shown here is derived from an EMBL/GenBank/DDBJ whole genome shotgun (WGS) entry which is preliminary data.</text>
</comment>
<sequence length="129" mass="13805">MIVCDTSALIAILKVEPESLAFRRAIAEARPIAMPASVYLEAAMVAYGLKLGREELDAIIAASTIAFIPLDEPIARIAADAFARYGRGTGHPAALNFGDCISYATAKHLDCPLLFKGDDFRHTDVKAAL</sequence>
<name>A0A2T4Z387_9HYPH</name>
<proteinExistence type="inferred from homology"/>
<dbReference type="AlphaFoldDB" id="A0A2T4Z387"/>
<keyword evidence="2 8" id="KW-1277">Toxin-antitoxin system</keyword>
<evidence type="ECO:0000256" key="5">
    <source>
        <dbReference type="ARBA" id="ARBA00022801"/>
    </source>
</evidence>
<evidence type="ECO:0000256" key="6">
    <source>
        <dbReference type="ARBA" id="ARBA00022842"/>
    </source>
</evidence>
<feature type="domain" description="PIN" evidence="9">
    <location>
        <begin position="2"/>
        <end position="125"/>
    </location>
</feature>
<evidence type="ECO:0000256" key="1">
    <source>
        <dbReference type="ARBA" id="ARBA00001946"/>
    </source>
</evidence>
<evidence type="ECO:0000313" key="10">
    <source>
        <dbReference type="EMBL" id="PTM55235.1"/>
    </source>
</evidence>
<reference evidence="10 11" key="1">
    <citation type="submission" date="2018-04" db="EMBL/GenBank/DDBJ databases">
        <title>Genomic Encyclopedia of Archaeal and Bacterial Type Strains, Phase II (KMG-II): from individual species to whole genera.</title>
        <authorList>
            <person name="Goeker M."/>
        </authorList>
    </citation>
    <scope>NUCLEOTIDE SEQUENCE [LARGE SCALE GENOMIC DNA]</scope>
    <source>
        <strain evidence="10 11">DSM 25521</strain>
    </source>
</reference>
<evidence type="ECO:0000259" key="9">
    <source>
        <dbReference type="Pfam" id="PF01850"/>
    </source>
</evidence>
<dbReference type="HAMAP" id="MF_00265">
    <property type="entry name" value="VapC_Nob1"/>
    <property type="match status" value="1"/>
</dbReference>
<keyword evidence="8" id="KW-0800">Toxin</keyword>
<comment type="cofactor">
    <cofactor evidence="1 8">
        <name>Mg(2+)</name>
        <dbReference type="ChEBI" id="CHEBI:18420"/>
    </cofactor>
</comment>
<dbReference type="GO" id="GO:0000287">
    <property type="term" value="F:magnesium ion binding"/>
    <property type="evidence" value="ECO:0007669"/>
    <property type="project" value="UniProtKB-UniRule"/>
</dbReference>
<keyword evidence="3 8" id="KW-0540">Nuclease</keyword>
<feature type="binding site" evidence="8">
    <location>
        <position position="5"/>
    </location>
    <ligand>
        <name>Mg(2+)</name>
        <dbReference type="ChEBI" id="CHEBI:18420"/>
    </ligand>
</feature>
<accession>A0A2T4Z387</accession>
<comment type="function">
    <text evidence="8">Toxic component of a toxin-antitoxin (TA) system. An RNase.</text>
</comment>
<keyword evidence="5 8" id="KW-0378">Hydrolase</keyword>
<evidence type="ECO:0000256" key="7">
    <source>
        <dbReference type="ARBA" id="ARBA00038093"/>
    </source>
</evidence>
<organism evidence="10 11">
    <name type="scientific">Phreatobacter oligotrophus</name>
    <dbReference type="NCBI Taxonomy" id="1122261"/>
    <lineage>
        <taxon>Bacteria</taxon>
        <taxon>Pseudomonadati</taxon>
        <taxon>Pseudomonadota</taxon>
        <taxon>Alphaproteobacteria</taxon>
        <taxon>Hyphomicrobiales</taxon>
        <taxon>Phreatobacteraceae</taxon>
        <taxon>Phreatobacter</taxon>
    </lineage>
</organism>
<dbReference type="InterPro" id="IPR022907">
    <property type="entry name" value="VapC_family"/>
</dbReference>
<keyword evidence="4 8" id="KW-0479">Metal-binding</keyword>
<gene>
    <name evidence="8" type="primary">vapC</name>
    <name evidence="10" type="ORF">C8P69_105388</name>
</gene>
<feature type="binding site" evidence="8">
    <location>
        <position position="99"/>
    </location>
    <ligand>
        <name>Mg(2+)</name>
        <dbReference type="ChEBI" id="CHEBI:18420"/>
    </ligand>
</feature>
<evidence type="ECO:0000256" key="2">
    <source>
        <dbReference type="ARBA" id="ARBA00022649"/>
    </source>
</evidence>
<dbReference type="GO" id="GO:0016787">
    <property type="term" value="F:hydrolase activity"/>
    <property type="evidence" value="ECO:0007669"/>
    <property type="project" value="UniProtKB-KW"/>
</dbReference>
<dbReference type="CDD" id="cd09871">
    <property type="entry name" value="PIN_MtVapC28-VapC30-like"/>
    <property type="match status" value="1"/>
</dbReference>
<dbReference type="InterPro" id="IPR029060">
    <property type="entry name" value="PIN-like_dom_sf"/>
</dbReference>
<comment type="similarity">
    <text evidence="7 8">Belongs to the PINc/VapC protein family.</text>
</comment>
<dbReference type="PANTHER" id="PTHR33653">
    <property type="entry name" value="RIBONUCLEASE VAPC2"/>
    <property type="match status" value="1"/>
</dbReference>
<dbReference type="SUPFAM" id="SSF88723">
    <property type="entry name" value="PIN domain-like"/>
    <property type="match status" value="1"/>
</dbReference>
<keyword evidence="6 8" id="KW-0460">Magnesium</keyword>
<evidence type="ECO:0000256" key="3">
    <source>
        <dbReference type="ARBA" id="ARBA00022722"/>
    </source>
</evidence>
<dbReference type="PANTHER" id="PTHR33653:SF1">
    <property type="entry name" value="RIBONUCLEASE VAPC2"/>
    <property type="match status" value="1"/>
</dbReference>
<dbReference type="Proteomes" id="UP000241808">
    <property type="component" value="Unassembled WGS sequence"/>
</dbReference>
<evidence type="ECO:0000256" key="8">
    <source>
        <dbReference type="HAMAP-Rule" id="MF_00265"/>
    </source>
</evidence>
<dbReference type="GO" id="GO:0090729">
    <property type="term" value="F:toxin activity"/>
    <property type="evidence" value="ECO:0007669"/>
    <property type="project" value="UniProtKB-KW"/>
</dbReference>
<evidence type="ECO:0000256" key="4">
    <source>
        <dbReference type="ARBA" id="ARBA00022723"/>
    </source>
</evidence>